<protein>
    <recommendedName>
        <fullName evidence="4">DnaB-like helicase N terminal domain-containing protein</fullName>
    </recommendedName>
</protein>
<evidence type="ECO:0008006" key="4">
    <source>
        <dbReference type="Google" id="ProtNLM"/>
    </source>
</evidence>
<evidence type="ECO:0000313" key="2">
    <source>
        <dbReference type="EMBL" id="SDO19162.1"/>
    </source>
</evidence>
<name>A0A1H0HJ08_9ACTN</name>
<feature type="region of interest" description="Disordered" evidence="1">
    <location>
        <begin position="1"/>
        <end position="21"/>
    </location>
</feature>
<keyword evidence="3" id="KW-1185">Reference proteome</keyword>
<dbReference type="InterPro" id="IPR016136">
    <property type="entry name" value="DNA_helicase_N/primase_C"/>
</dbReference>
<dbReference type="AlphaFoldDB" id="A0A1H0HJ08"/>
<dbReference type="Proteomes" id="UP000198741">
    <property type="component" value="Chromosome I"/>
</dbReference>
<proteinExistence type="predicted"/>
<evidence type="ECO:0000256" key="1">
    <source>
        <dbReference type="SAM" id="MobiDB-lite"/>
    </source>
</evidence>
<dbReference type="Gene3D" id="1.10.860.10">
    <property type="entry name" value="DNAb Helicase, Chain A"/>
    <property type="match status" value="1"/>
</dbReference>
<gene>
    <name evidence="2" type="ORF">SAMN04515671_0092</name>
</gene>
<reference evidence="2 3" key="1">
    <citation type="submission" date="2016-10" db="EMBL/GenBank/DDBJ databases">
        <authorList>
            <person name="de Groot N.N."/>
        </authorList>
    </citation>
    <scope>NUCLEOTIDE SEQUENCE [LARGE SCALE GENOMIC DNA]</scope>
    <source>
        <strain evidence="3">P4-7,KCTC 19426,CECT 7604</strain>
    </source>
</reference>
<accession>A0A1H0HJ08</accession>
<evidence type="ECO:0000313" key="3">
    <source>
        <dbReference type="Proteomes" id="UP000198741"/>
    </source>
</evidence>
<organism evidence="2 3">
    <name type="scientific">Nakamurella panacisegetis</name>
    <dbReference type="NCBI Taxonomy" id="1090615"/>
    <lineage>
        <taxon>Bacteria</taxon>
        <taxon>Bacillati</taxon>
        <taxon>Actinomycetota</taxon>
        <taxon>Actinomycetes</taxon>
        <taxon>Nakamurellales</taxon>
        <taxon>Nakamurellaceae</taxon>
        <taxon>Nakamurella</taxon>
    </lineage>
</organism>
<dbReference type="EMBL" id="LT629710">
    <property type="protein sequence ID" value="SDO19162.1"/>
    <property type="molecule type" value="Genomic_DNA"/>
</dbReference>
<dbReference type="RefSeq" id="WP_157695087.1">
    <property type="nucleotide sequence ID" value="NZ_LT629710.1"/>
</dbReference>
<sequence>MTLPENRKPPAGTGGGSENDLLTGEIHFQHTELAELVAETEAALVGTLLKSDAESVRELAGGTSAAILADVRYQFVWNAARLCADDLVDPIPLAVVDAARRAGLEVPVGFRGHVLSELWALHTAAPAPASAGWLLSQVRANYARRLAAGALAVASDAVWRGDLADLRHVVAEQLGLALAELDSAASL</sequence>